<dbReference type="PANTHER" id="PTHR33375">
    <property type="entry name" value="CHROMOSOME-PARTITIONING PROTEIN PARB-RELATED"/>
    <property type="match status" value="1"/>
</dbReference>
<dbReference type="GO" id="GO:0003677">
    <property type="term" value="F:DNA binding"/>
    <property type="evidence" value="ECO:0007669"/>
    <property type="project" value="UniProtKB-KW"/>
</dbReference>
<proteinExistence type="inferred from homology"/>
<evidence type="ECO:0000313" key="6">
    <source>
        <dbReference type="Proteomes" id="UP000823926"/>
    </source>
</evidence>
<dbReference type="Gene3D" id="1.10.10.2830">
    <property type="match status" value="1"/>
</dbReference>
<accession>A0A9D1QF75</accession>
<sequence length="313" mass="34990">MKPKTTGLGKGLGAIFELEELNIPKQTAASRRDNTVSELELSRIVPNPSQPRTLFDEEALEELAQSISRLGVIQPITVKRLDKPTEEGAEYMIISGERRFRASQLAGLETIPAYVREANDQTLLEMALVENIQREDLGAIEVALSLQRLIDECSLTQEILAERVGKKRSTITNYIRLLKLPAQIQSALNNDMITMGHARALLGLPTERQQLAMLARIVKGHLSVRQTELAVQQALAPAKREKADKTTAEYPVFYSRLVERLEPIVGSHISIKRKATTAKNGDTTVQGKIVIDFHSDEQVREILDRLEQLANRK</sequence>
<reference evidence="5" key="2">
    <citation type="submission" date="2021-04" db="EMBL/GenBank/DDBJ databases">
        <authorList>
            <person name="Gilroy R."/>
        </authorList>
    </citation>
    <scope>NUCLEOTIDE SEQUENCE</scope>
    <source>
        <strain evidence="5">ChiBcec15-1070</strain>
    </source>
</reference>
<dbReference type="FunFam" id="1.10.10.2830:FF:000001">
    <property type="entry name" value="Chromosome partitioning protein ParB"/>
    <property type="match status" value="1"/>
</dbReference>
<dbReference type="Gene3D" id="3.90.1530.30">
    <property type="match status" value="1"/>
</dbReference>
<comment type="similarity">
    <text evidence="1">Belongs to the ParB family.</text>
</comment>
<dbReference type="Pfam" id="PF17762">
    <property type="entry name" value="HTH_ParB"/>
    <property type="match status" value="1"/>
</dbReference>
<dbReference type="GO" id="GO:0007059">
    <property type="term" value="P:chromosome segregation"/>
    <property type="evidence" value="ECO:0007669"/>
    <property type="project" value="UniProtKB-KW"/>
</dbReference>
<evidence type="ECO:0000256" key="1">
    <source>
        <dbReference type="ARBA" id="ARBA00006295"/>
    </source>
</evidence>
<comment type="caution">
    <text evidence="5">The sequence shown here is derived from an EMBL/GenBank/DDBJ whole genome shotgun (WGS) entry which is preliminary data.</text>
</comment>
<dbReference type="NCBIfam" id="TIGR00180">
    <property type="entry name" value="parB_part"/>
    <property type="match status" value="1"/>
</dbReference>
<dbReference type="Pfam" id="PF02195">
    <property type="entry name" value="ParB_N"/>
    <property type="match status" value="1"/>
</dbReference>
<dbReference type="SUPFAM" id="SSF109709">
    <property type="entry name" value="KorB DNA-binding domain-like"/>
    <property type="match status" value="1"/>
</dbReference>
<reference evidence="5" key="1">
    <citation type="journal article" date="2021" name="PeerJ">
        <title>Extensive microbial diversity within the chicken gut microbiome revealed by metagenomics and culture.</title>
        <authorList>
            <person name="Gilroy R."/>
            <person name="Ravi A."/>
            <person name="Getino M."/>
            <person name="Pursley I."/>
            <person name="Horton D.L."/>
            <person name="Alikhan N.F."/>
            <person name="Baker D."/>
            <person name="Gharbi K."/>
            <person name="Hall N."/>
            <person name="Watson M."/>
            <person name="Adriaenssens E.M."/>
            <person name="Foster-Nyarko E."/>
            <person name="Jarju S."/>
            <person name="Secka A."/>
            <person name="Antonio M."/>
            <person name="Oren A."/>
            <person name="Chaudhuri R.R."/>
            <person name="La Ragione R."/>
            <person name="Hildebrand F."/>
            <person name="Pallen M.J."/>
        </authorList>
    </citation>
    <scope>NUCLEOTIDE SEQUENCE</scope>
    <source>
        <strain evidence="5">ChiBcec15-1070</strain>
    </source>
</reference>
<dbReference type="SUPFAM" id="SSF110849">
    <property type="entry name" value="ParB/Sulfiredoxin"/>
    <property type="match status" value="1"/>
</dbReference>
<dbReference type="InterPro" id="IPR041468">
    <property type="entry name" value="HTH_ParB/Spo0J"/>
</dbReference>
<dbReference type="CDD" id="cd16393">
    <property type="entry name" value="SPO0J_N"/>
    <property type="match status" value="1"/>
</dbReference>
<dbReference type="SMART" id="SM00470">
    <property type="entry name" value="ParB"/>
    <property type="match status" value="1"/>
</dbReference>
<dbReference type="InterPro" id="IPR004437">
    <property type="entry name" value="ParB/RepB/Spo0J"/>
</dbReference>
<dbReference type="Proteomes" id="UP000823926">
    <property type="component" value="Unassembled WGS sequence"/>
</dbReference>
<dbReference type="AlphaFoldDB" id="A0A9D1QF75"/>
<dbReference type="EMBL" id="DXHL01000026">
    <property type="protein sequence ID" value="HIW10946.1"/>
    <property type="molecule type" value="Genomic_DNA"/>
</dbReference>
<evidence type="ECO:0000313" key="5">
    <source>
        <dbReference type="EMBL" id="HIW10946.1"/>
    </source>
</evidence>
<dbReference type="FunFam" id="3.90.1530.30:FF:000001">
    <property type="entry name" value="Chromosome partitioning protein ParB"/>
    <property type="match status" value="1"/>
</dbReference>
<organism evidence="5 6">
    <name type="scientific">Candidatus Rikenella faecigallinarum</name>
    <dbReference type="NCBI Taxonomy" id="2838745"/>
    <lineage>
        <taxon>Bacteria</taxon>
        <taxon>Pseudomonadati</taxon>
        <taxon>Bacteroidota</taxon>
        <taxon>Bacteroidia</taxon>
        <taxon>Bacteroidales</taxon>
        <taxon>Rikenellaceae</taxon>
        <taxon>Rikenella</taxon>
    </lineage>
</organism>
<dbReference type="GO" id="GO:0005694">
    <property type="term" value="C:chromosome"/>
    <property type="evidence" value="ECO:0007669"/>
    <property type="project" value="TreeGrafter"/>
</dbReference>
<dbReference type="InterPro" id="IPR003115">
    <property type="entry name" value="ParB_N"/>
</dbReference>
<feature type="domain" description="ParB-like N-terminal" evidence="4">
    <location>
        <begin position="37"/>
        <end position="132"/>
    </location>
</feature>
<name>A0A9D1QF75_9BACT</name>
<evidence type="ECO:0000256" key="3">
    <source>
        <dbReference type="ARBA" id="ARBA00023125"/>
    </source>
</evidence>
<protein>
    <submittedName>
        <fullName evidence="5">ParB/RepB/Spo0J family partition protein</fullName>
    </submittedName>
</protein>
<dbReference type="InterPro" id="IPR050336">
    <property type="entry name" value="Chromosome_partition/occlusion"/>
</dbReference>
<evidence type="ECO:0000259" key="4">
    <source>
        <dbReference type="SMART" id="SM00470"/>
    </source>
</evidence>
<keyword evidence="2" id="KW-0159">Chromosome partition</keyword>
<gene>
    <name evidence="5" type="ORF">H9888_05520</name>
</gene>
<dbReference type="PANTHER" id="PTHR33375:SF1">
    <property type="entry name" value="CHROMOSOME-PARTITIONING PROTEIN PARB-RELATED"/>
    <property type="match status" value="1"/>
</dbReference>
<keyword evidence="3" id="KW-0238">DNA-binding</keyword>
<evidence type="ECO:0000256" key="2">
    <source>
        <dbReference type="ARBA" id="ARBA00022829"/>
    </source>
</evidence>
<dbReference type="InterPro" id="IPR036086">
    <property type="entry name" value="ParB/Sulfiredoxin_sf"/>
</dbReference>